<dbReference type="PANTHER" id="PTHR47074">
    <property type="entry name" value="BNAC02G40300D PROTEIN"/>
    <property type="match status" value="1"/>
</dbReference>
<proteinExistence type="predicted"/>
<dbReference type="GO" id="GO:0003676">
    <property type="term" value="F:nucleic acid binding"/>
    <property type="evidence" value="ECO:0007669"/>
    <property type="project" value="InterPro"/>
</dbReference>
<gene>
    <name evidence="1" type="ORF">F2Q68_00037306</name>
</gene>
<dbReference type="OrthoDB" id="1193612at2759"/>
<protein>
    <submittedName>
        <fullName evidence="1">Uncharacterized protein</fullName>
    </submittedName>
</protein>
<dbReference type="Pfam" id="PF13456">
    <property type="entry name" value="RVT_3"/>
    <property type="match status" value="1"/>
</dbReference>
<dbReference type="EMBL" id="QGKW02001988">
    <property type="protein sequence ID" value="KAF2554427.1"/>
    <property type="molecule type" value="Genomic_DNA"/>
</dbReference>
<dbReference type="GO" id="GO:0004523">
    <property type="term" value="F:RNA-DNA hybrid ribonuclease activity"/>
    <property type="evidence" value="ECO:0007669"/>
    <property type="project" value="InterPro"/>
</dbReference>
<reference evidence="1" key="1">
    <citation type="submission" date="2019-12" db="EMBL/GenBank/DDBJ databases">
        <title>Genome sequencing and annotation of Brassica cretica.</title>
        <authorList>
            <person name="Studholme D.J."/>
            <person name="Sarris P.F."/>
        </authorList>
    </citation>
    <scope>NUCLEOTIDE SEQUENCE</scope>
    <source>
        <strain evidence="1">PFS-001/15</strain>
        <tissue evidence="1">Leaf</tissue>
    </source>
</reference>
<sequence>MHAISLNITLIWVRSDCQVLVRAIDRKRGLAELHGALSDILDLSSSFCFCFVSFVPRNCNGPADLWAKTCLNNCLSIPRPI</sequence>
<dbReference type="Proteomes" id="UP000712281">
    <property type="component" value="Unassembled WGS sequence"/>
</dbReference>
<organism evidence="1 2">
    <name type="scientific">Brassica cretica</name>
    <name type="common">Mustard</name>
    <dbReference type="NCBI Taxonomy" id="69181"/>
    <lineage>
        <taxon>Eukaryota</taxon>
        <taxon>Viridiplantae</taxon>
        <taxon>Streptophyta</taxon>
        <taxon>Embryophyta</taxon>
        <taxon>Tracheophyta</taxon>
        <taxon>Spermatophyta</taxon>
        <taxon>Magnoliopsida</taxon>
        <taxon>eudicotyledons</taxon>
        <taxon>Gunneridae</taxon>
        <taxon>Pentapetalae</taxon>
        <taxon>rosids</taxon>
        <taxon>malvids</taxon>
        <taxon>Brassicales</taxon>
        <taxon>Brassicaceae</taxon>
        <taxon>Brassiceae</taxon>
        <taxon>Brassica</taxon>
    </lineage>
</organism>
<accession>A0A3N6R0B0</accession>
<evidence type="ECO:0000313" key="1">
    <source>
        <dbReference type="EMBL" id="KAF2554427.1"/>
    </source>
</evidence>
<dbReference type="PANTHER" id="PTHR47074:SF49">
    <property type="entry name" value="POLYNUCLEOTIDYL TRANSFERASE, RIBONUCLEASE H-LIKE SUPERFAMILY PROTEIN"/>
    <property type="match status" value="1"/>
</dbReference>
<name>A0A3N6R0B0_BRACR</name>
<dbReference type="InterPro" id="IPR002156">
    <property type="entry name" value="RNaseH_domain"/>
</dbReference>
<comment type="caution">
    <text evidence="1">The sequence shown here is derived from an EMBL/GenBank/DDBJ whole genome shotgun (WGS) entry which is preliminary data.</text>
</comment>
<dbReference type="InterPro" id="IPR052929">
    <property type="entry name" value="RNase_H-like_EbsB-rel"/>
</dbReference>
<evidence type="ECO:0000313" key="2">
    <source>
        <dbReference type="Proteomes" id="UP000712281"/>
    </source>
</evidence>
<dbReference type="AlphaFoldDB" id="A0A3N6R0B0"/>